<evidence type="ECO:0000256" key="1">
    <source>
        <dbReference type="SAM" id="MobiDB-lite"/>
    </source>
</evidence>
<keyword evidence="3" id="KW-1185">Reference proteome</keyword>
<comment type="caution">
    <text evidence="2">The sequence shown here is derived from an EMBL/GenBank/DDBJ whole genome shotgun (WGS) entry which is preliminary data.</text>
</comment>
<dbReference type="Proteomes" id="UP000470470">
    <property type="component" value="Unassembled WGS sequence"/>
</dbReference>
<dbReference type="EMBL" id="JAAGWK010000001">
    <property type="protein sequence ID" value="NEL52424.1"/>
    <property type="molecule type" value="Genomic_DNA"/>
</dbReference>
<accession>A0A7K3W7V6</accession>
<dbReference type="AlphaFoldDB" id="A0A7K3W7V6"/>
<dbReference type="RefSeq" id="WP_152731370.1">
    <property type="nucleotide sequence ID" value="NZ_JAABOZ010000009.1"/>
</dbReference>
<feature type="region of interest" description="Disordered" evidence="1">
    <location>
        <begin position="1"/>
        <end position="40"/>
    </location>
</feature>
<evidence type="ECO:0000313" key="3">
    <source>
        <dbReference type="Proteomes" id="UP000470470"/>
    </source>
</evidence>
<protein>
    <submittedName>
        <fullName evidence="2">Uncharacterized protein</fullName>
    </submittedName>
</protein>
<reference evidence="2 3" key="1">
    <citation type="submission" date="2020-02" db="EMBL/GenBank/DDBJ databases">
        <title>The whole genome sequence of CPCC 205119.</title>
        <authorList>
            <person name="Jiang Z."/>
        </authorList>
    </citation>
    <scope>NUCLEOTIDE SEQUENCE [LARGE SCALE GENOMIC DNA]</scope>
    <source>
        <strain evidence="2 3">CPCC 205119</strain>
    </source>
</reference>
<organism evidence="2 3">
    <name type="scientific">Goekera deserti</name>
    <dbReference type="NCBI Taxonomy" id="2497753"/>
    <lineage>
        <taxon>Bacteria</taxon>
        <taxon>Bacillati</taxon>
        <taxon>Actinomycetota</taxon>
        <taxon>Actinomycetes</taxon>
        <taxon>Geodermatophilales</taxon>
        <taxon>Geodermatophilaceae</taxon>
        <taxon>Goekera</taxon>
    </lineage>
</organism>
<name>A0A7K3W7V6_9ACTN</name>
<evidence type="ECO:0000313" key="2">
    <source>
        <dbReference type="EMBL" id="NEL52424.1"/>
    </source>
</evidence>
<gene>
    <name evidence="2" type="ORF">G1H19_00125</name>
</gene>
<sequence length="77" mass="8283">MDDSVAPVDAAESAAPGGLSPADDLDWTWPPFGPLDEGGGQRFVTEEWAPASTVRRPLVRLGRWTLVYRRGNTPGSC</sequence>
<proteinExistence type="predicted"/>